<dbReference type="SUPFAM" id="SSF53335">
    <property type="entry name" value="S-adenosyl-L-methionine-dependent methyltransferases"/>
    <property type="match status" value="1"/>
</dbReference>
<dbReference type="PANTHER" id="PTHR14741:SF32">
    <property type="entry name" value="TRIMETHYLGUANOSINE SYNTHASE"/>
    <property type="match status" value="1"/>
</dbReference>
<dbReference type="Gene3D" id="1.10.10.1110">
    <property type="entry name" value="Methyltransferase PG1098, N-terminal domain"/>
    <property type="match status" value="1"/>
</dbReference>
<evidence type="ECO:0000313" key="4">
    <source>
        <dbReference type="Proteomes" id="UP000184543"/>
    </source>
</evidence>
<gene>
    <name evidence="3" type="ORF">SAMN04488513_104170</name>
</gene>
<dbReference type="Pfam" id="PF22013">
    <property type="entry name" value="PG_1098_Fer"/>
    <property type="match status" value="1"/>
</dbReference>
<protein>
    <submittedName>
        <fullName evidence="3">RNA cap guanine-N2 methyltransferase</fullName>
    </submittedName>
</protein>
<dbReference type="Proteomes" id="UP000184543">
    <property type="component" value="Unassembled WGS sequence"/>
</dbReference>
<organism evidence="3 4">
    <name type="scientific">Pseudozobellia thermophila</name>
    <dbReference type="NCBI Taxonomy" id="192903"/>
    <lineage>
        <taxon>Bacteria</taxon>
        <taxon>Pseudomonadati</taxon>
        <taxon>Bacteroidota</taxon>
        <taxon>Flavobacteriia</taxon>
        <taxon>Flavobacteriales</taxon>
        <taxon>Flavobacteriaceae</taxon>
        <taxon>Pseudozobellia</taxon>
    </lineage>
</organism>
<reference evidence="4" key="1">
    <citation type="submission" date="2016-11" db="EMBL/GenBank/DDBJ databases">
        <authorList>
            <person name="Varghese N."/>
            <person name="Submissions S."/>
        </authorList>
    </citation>
    <scope>NUCLEOTIDE SEQUENCE [LARGE SCALE GENOMIC DNA]</scope>
    <source>
        <strain evidence="4">DSM 19858</strain>
    </source>
</reference>
<dbReference type="InterPro" id="IPR029063">
    <property type="entry name" value="SAM-dependent_MTases_sf"/>
</dbReference>
<proteinExistence type="predicted"/>
<feature type="domain" description="PG-1098 ferredoxin-like" evidence="2">
    <location>
        <begin position="279"/>
        <end position="321"/>
    </location>
</feature>
<evidence type="ECO:0000259" key="2">
    <source>
        <dbReference type="Pfam" id="PF22013"/>
    </source>
</evidence>
<sequence length="392" mass="44674">MNKNILNTGVQNFITEKINTDIVSVLLKGALFDDVSNRELAEQLESRKKCQKKLPTWFRTPGIYYPRKLHIEQSSSETTARHKASITTGKSLVDLTGGFGVDSYFFSKNYDRVHHCETNPELSEIAAHNFQILGVDNITAIAQDGIEFLKTTSATFDCIYLDPSRRSESNQRVFRLSDCSPDVTEHLSLLFSKAPTILLKTAPLLDITMGLTELDHVKEIHIVAIENDVKELVWVMEREFEGDISIKTTNFTKTTVQQFDFNREDEKVATPKYSNAQNYLYEPNSAILKSGAFKTLAQRLDLPKLHRHTHLYTSGTPIDFPGRAFKVNTVIPYNKKAIKELQIKKANITTRNFPETVAQLRKKFRIRDGGSDYLFFTRQNEDDLVLIQCAKV</sequence>
<dbReference type="InterPro" id="IPR019012">
    <property type="entry name" value="RNA_cap_Gua-N2-MeTrfase"/>
</dbReference>
<dbReference type="Gene3D" id="3.40.50.150">
    <property type="entry name" value="Vaccinia Virus protein VP39"/>
    <property type="match status" value="1"/>
</dbReference>
<dbReference type="EMBL" id="FQYU01000004">
    <property type="protein sequence ID" value="SHJ39527.1"/>
    <property type="molecule type" value="Genomic_DNA"/>
</dbReference>
<dbReference type="STRING" id="192903.SAMN04488513_104170"/>
<keyword evidence="4" id="KW-1185">Reference proteome</keyword>
<dbReference type="OrthoDB" id="1000417at2"/>
<name>A0A1M6IYT1_9FLAO</name>
<dbReference type="PANTHER" id="PTHR14741">
    <property type="entry name" value="S-ADENOSYLMETHIONINE-DEPENDENT METHYLTRANSFERASE RELATED"/>
    <property type="match status" value="1"/>
</dbReference>
<dbReference type="Pfam" id="PF18096">
    <property type="entry name" value="Thump_like"/>
    <property type="match status" value="1"/>
</dbReference>
<dbReference type="InterPro" id="IPR041497">
    <property type="entry name" value="Thump-like"/>
</dbReference>
<dbReference type="Pfam" id="PF09445">
    <property type="entry name" value="Methyltransf_15"/>
    <property type="match status" value="1"/>
</dbReference>
<dbReference type="AlphaFoldDB" id="A0A1M6IYT1"/>
<keyword evidence="3" id="KW-0808">Transferase</keyword>
<keyword evidence="3" id="KW-0489">Methyltransferase</keyword>
<accession>A0A1M6IYT1</accession>
<dbReference type="GO" id="GO:0008168">
    <property type="term" value="F:methyltransferase activity"/>
    <property type="evidence" value="ECO:0007669"/>
    <property type="project" value="UniProtKB-KW"/>
</dbReference>
<evidence type="ECO:0000313" key="3">
    <source>
        <dbReference type="EMBL" id="SHJ39527.1"/>
    </source>
</evidence>
<evidence type="ECO:0000259" key="1">
    <source>
        <dbReference type="Pfam" id="PF18096"/>
    </source>
</evidence>
<dbReference type="GO" id="GO:0036261">
    <property type="term" value="P:7-methylguanosine cap hypermethylation"/>
    <property type="evidence" value="ECO:0007669"/>
    <property type="project" value="InterPro"/>
</dbReference>
<feature type="domain" description="THUMP-like" evidence="1">
    <location>
        <begin position="322"/>
        <end position="390"/>
    </location>
</feature>
<dbReference type="CDD" id="cd02440">
    <property type="entry name" value="AdoMet_MTases"/>
    <property type="match status" value="1"/>
</dbReference>
<dbReference type="InterPro" id="IPR054168">
    <property type="entry name" value="PG_1098_Fer"/>
</dbReference>